<evidence type="ECO:0000313" key="1">
    <source>
        <dbReference type="EMBL" id="SVB51500.1"/>
    </source>
</evidence>
<dbReference type="EMBL" id="UINC01045125">
    <property type="protein sequence ID" value="SVB51500.1"/>
    <property type="molecule type" value="Genomic_DNA"/>
</dbReference>
<dbReference type="Pfam" id="PF13489">
    <property type="entry name" value="Methyltransf_23"/>
    <property type="match status" value="1"/>
</dbReference>
<dbReference type="PANTHER" id="PTHR43861">
    <property type="entry name" value="TRANS-ACONITATE 2-METHYLTRANSFERASE-RELATED"/>
    <property type="match status" value="1"/>
</dbReference>
<dbReference type="AlphaFoldDB" id="A0A382ELC6"/>
<protein>
    <recommendedName>
        <fullName evidence="2">Methyltransferase type 11 domain-containing protein</fullName>
    </recommendedName>
</protein>
<evidence type="ECO:0008006" key="2">
    <source>
        <dbReference type="Google" id="ProtNLM"/>
    </source>
</evidence>
<accession>A0A382ELC6</accession>
<dbReference type="CDD" id="cd02440">
    <property type="entry name" value="AdoMet_MTases"/>
    <property type="match status" value="1"/>
</dbReference>
<sequence>MLKTGTNPSGTPQQTGPSSCQICGNSGPSKFAVRSGYQLYQCKACHFVYVDPMPSANEFNVIYDDAYKGTSEGYFTKAKKKLARSRRQLARLRRMVAGRRFLDIGCNGGFAVEAAREYGFDAIGIELDAVSLEYARTHFPANDYFHGRVEEYSGTSPFVIIYCSEVIEHVPDANSFVSAMAQLMKPRALLYLTTPDISHWRRPKDIHEWDAFCPPAHCLYFNPTNLTSLLAQHGIQVIQKRWAWKPGIRLYARRRA</sequence>
<dbReference type="SUPFAM" id="SSF53335">
    <property type="entry name" value="S-adenosyl-L-methionine-dependent methyltransferases"/>
    <property type="match status" value="1"/>
</dbReference>
<dbReference type="InterPro" id="IPR029063">
    <property type="entry name" value="SAM-dependent_MTases_sf"/>
</dbReference>
<name>A0A382ELC6_9ZZZZ</name>
<proteinExistence type="predicted"/>
<reference evidence="1" key="1">
    <citation type="submission" date="2018-05" db="EMBL/GenBank/DDBJ databases">
        <authorList>
            <person name="Lanie J.A."/>
            <person name="Ng W.-L."/>
            <person name="Kazmierczak K.M."/>
            <person name="Andrzejewski T.M."/>
            <person name="Davidsen T.M."/>
            <person name="Wayne K.J."/>
            <person name="Tettelin H."/>
            <person name="Glass J.I."/>
            <person name="Rusch D."/>
            <person name="Podicherti R."/>
            <person name="Tsui H.-C.T."/>
            <person name="Winkler M.E."/>
        </authorList>
    </citation>
    <scope>NUCLEOTIDE SEQUENCE</scope>
</reference>
<gene>
    <name evidence="1" type="ORF">METZ01_LOCUS204354</name>
</gene>
<dbReference type="Gene3D" id="3.40.50.150">
    <property type="entry name" value="Vaccinia Virus protein VP39"/>
    <property type="match status" value="1"/>
</dbReference>
<organism evidence="1">
    <name type="scientific">marine metagenome</name>
    <dbReference type="NCBI Taxonomy" id="408172"/>
    <lineage>
        <taxon>unclassified sequences</taxon>
        <taxon>metagenomes</taxon>
        <taxon>ecological metagenomes</taxon>
    </lineage>
</organism>